<dbReference type="PANTHER" id="PTHR42760:SF133">
    <property type="entry name" value="3-OXOACYL-[ACYL-CARRIER-PROTEIN] REDUCTASE"/>
    <property type="match status" value="1"/>
</dbReference>
<reference evidence="4 5" key="2">
    <citation type="submission" date="2019-02" db="EMBL/GenBank/DDBJ databases">
        <title>'Lichenibacterium ramalinii' gen. nov. sp. nov., 'Lichenibacterium minor' gen. nov. sp. nov.</title>
        <authorList>
            <person name="Pankratov T."/>
        </authorList>
    </citation>
    <scope>NUCLEOTIDE SEQUENCE [LARGE SCALE GENOMIC DNA]</scope>
    <source>
        <strain evidence="4 5">RmlP001</strain>
    </source>
</reference>
<organism evidence="4 5">
    <name type="scientific">Lichenibacterium ramalinae</name>
    <dbReference type="NCBI Taxonomy" id="2316527"/>
    <lineage>
        <taxon>Bacteria</taxon>
        <taxon>Pseudomonadati</taxon>
        <taxon>Pseudomonadota</taxon>
        <taxon>Alphaproteobacteria</taxon>
        <taxon>Hyphomicrobiales</taxon>
        <taxon>Lichenihabitantaceae</taxon>
        <taxon>Lichenibacterium</taxon>
    </lineage>
</organism>
<dbReference type="PANTHER" id="PTHR42760">
    <property type="entry name" value="SHORT-CHAIN DEHYDROGENASES/REDUCTASES FAMILY MEMBER"/>
    <property type="match status" value="1"/>
</dbReference>
<dbReference type="Pfam" id="PF13561">
    <property type="entry name" value="adh_short_C2"/>
    <property type="match status" value="1"/>
</dbReference>
<dbReference type="SUPFAM" id="SSF51735">
    <property type="entry name" value="NAD(P)-binding Rossmann-fold domains"/>
    <property type="match status" value="1"/>
</dbReference>
<sequence length="256" mass="26256">MRLRGKVALVTGGAGGIGAAIAERYVAEGARVIVADRSLAAAEAVAARLGPAAFGFAVDVASIPAVEALLEAAESRVGPLDILVNNAAVYDLQPLLAVDPDSFDRLFAINVRGLFFTMQAAARRMVAAGRRGAIINMASQAGRRGEAQSAVYAATKATVISLTQSAALALVKDGVRVNAIAPGVIDTPMWDHVDALHAKLDGLPVGEKKRQVGAAVPYGRMGVAREIAGAAVFLASDDAEYVVGQTLNVDGGNVLS</sequence>
<reference evidence="4 5" key="1">
    <citation type="submission" date="2018-09" db="EMBL/GenBank/DDBJ databases">
        <authorList>
            <person name="Grouzdev D.S."/>
            <person name="Krutkina M.S."/>
        </authorList>
    </citation>
    <scope>NUCLEOTIDE SEQUENCE [LARGE SCALE GENOMIC DNA]</scope>
    <source>
        <strain evidence="4 5">RmlP001</strain>
    </source>
</reference>
<evidence type="ECO:0000313" key="5">
    <source>
        <dbReference type="Proteomes" id="UP000289411"/>
    </source>
</evidence>
<protein>
    <submittedName>
        <fullName evidence="4">L-iditol 2-dehydrogenase</fullName>
        <ecNumber evidence="4">1.1.1.14</ecNumber>
    </submittedName>
</protein>
<dbReference type="Proteomes" id="UP000289411">
    <property type="component" value="Unassembled WGS sequence"/>
</dbReference>
<dbReference type="EMBL" id="QYBC01000005">
    <property type="protein sequence ID" value="RYB05921.1"/>
    <property type="molecule type" value="Genomic_DNA"/>
</dbReference>
<dbReference type="OrthoDB" id="9790146at2"/>
<dbReference type="NCBIfam" id="NF005559">
    <property type="entry name" value="PRK07231.1"/>
    <property type="match status" value="1"/>
</dbReference>
<dbReference type="SMART" id="SM00822">
    <property type="entry name" value="PKS_KR"/>
    <property type="match status" value="1"/>
</dbReference>
<evidence type="ECO:0000256" key="2">
    <source>
        <dbReference type="ARBA" id="ARBA00023002"/>
    </source>
</evidence>
<feature type="domain" description="Ketoreductase" evidence="3">
    <location>
        <begin position="6"/>
        <end position="183"/>
    </location>
</feature>
<dbReference type="PRINTS" id="PR00080">
    <property type="entry name" value="SDRFAMILY"/>
</dbReference>
<comment type="caution">
    <text evidence="4">The sequence shown here is derived from an EMBL/GenBank/DDBJ whole genome shotgun (WGS) entry which is preliminary data.</text>
</comment>
<dbReference type="RefSeq" id="WP_129218431.1">
    <property type="nucleotide sequence ID" value="NZ_QYBC01000005.1"/>
</dbReference>
<dbReference type="AlphaFoldDB" id="A0A4Q2RF49"/>
<dbReference type="GO" id="GO:0003939">
    <property type="term" value="F:L-iditol 2-dehydrogenase (NAD+) activity"/>
    <property type="evidence" value="ECO:0007669"/>
    <property type="project" value="UniProtKB-EC"/>
</dbReference>
<dbReference type="GO" id="GO:0006633">
    <property type="term" value="P:fatty acid biosynthetic process"/>
    <property type="evidence" value="ECO:0007669"/>
    <property type="project" value="TreeGrafter"/>
</dbReference>
<dbReference type="Gene3D" id="3.40.50.720">
    <property type="entry name" value="NAD(P)-binding Rossmann-like Domain"/>
    <property type="match status" value="1"/>
</dbReference>
<evidence type="ECO:0000259" key="3">
    <source>
        <dbReference type="SMART" id="SM00822"/>
    </source>
</evidence>
<dbReference type="InterPro" id="IPR057326">
    <property type="entry name" value="KR_dom"/>
</dbReference>
<gene>
    <name evidence="4" type="ORF">D3272_06900</name>
</gene>
<accession>A0A4Q2RF49</accession>
<dbReference type="GO" id="GO:0048038">
    <property type="term" value="F:quinone binding"/>
    <property type="evidence" value="ECO:0007669"/>
    <property type="project" value="TreeGrafter"/>
</dbReference>
<dbReference type="InterPro" id="IPR036291">
    <property type="entry name" value="NAD(P)-bd_dom_sf"/>
</dbReference>
<dbReference type="PRINTS" id="PR00081">
    <property type="entry name" value="GDHRDH"/>
</dbReference>
<dbReference type="InterPro" id="IPR002347">
    <property type="entry name" value="SDR_fam"/>
</dbReference>
<dbReference type="FunFam" id="3.40.50.720:FF:000084">
    <property type="entry name" value="Short-chain dehydrogenase reductase"/>
    <property type="match status" value="1"/>
</dbReference>
<evidence type="ECO:0000313" key="4">
    <source>
        <dbReference type="EMBL" id="RYB05921.1"/>
    </source>
</evidence>
<dbReference type="EC" id="1.1.1.14" evidence="4"/>
<keyword evidence="2 4" id="KW-0560">Oxidoreductase</keyword>
<keyword evidence="5" id="KW-1185">Reference proteome</keyword>
<dbReference type="NCBIfam" id="NF005472">
    <property type="entry name" value="PRK07067.1"/>
    <property type="match status" value="1"/>
</dbReference>
<evidence type="ECO:0000256" key="1">
    <source>
        <dbReference type="ARBA" id="ARBA00006484"/>
    </source>
</evidence>
<comment type="similarity">
    <text evidence="1">Belongs to the short-chain dehydrogenases/reductases (SDR) family.</text>
</comment>
<proteinExistence type="inferred from homology"/>
<name>A0A4Q2RF49_9HYPH</name>